<protein>
    <submittedName>
        <fullName evidence="1">Uncharacterized protein</fullName>
    </submittedName>
</protein>
<name>A0ABR7Q3Z0_9FLAO</name>
<dbReference type="Proteomes" id="UP000619238">
    <property type="component" value="Unassembled WGS sequence"/>
</dbReference>
<evidence type="ECO:0000313" key="1">
    <source>
        <dbReference type="EMBL" id="MBC8753270.1"/>
    </source>
</evidence>
<reference evidence="1 2" key="1">
    <citation type="submission" date="2020-07" db="EMBL/GenBank/DDBJ databases">
        <title>Description of Kordia aestuariivivens sp. nov., isolated from a tidal flat.</title>
        <authorList>
            <person name="Park S."/>
            <person name="Yoon J.-H."/>
        </authorList>
    </citation>
    <scope>NUCLEOTIDE SEQUENCE [LARGE SCALE GENOMIC DNA]</scope>
    <source>
        <strain evidence="1 2">YSTF-M3</strain>
    </source>
</reference>
<proteinExistence type="predicted"/>
<dbReference type="EMBL" id="JACGWS010000001">
    <property type="protein sequence ID" value="MBC8753270.1"/>
    <property type="molecule type" value="Genomic_DNA"/>
</dbReference>
<comment type="caution">
    <text evidence="1">The sequence shown here is derived from an EMBL/GenBank/DDBJ whole genome shotgun (WGS) entry which is preliminary data.</text>
</comment>
<gene>
    <name evidence="1" type="ORF">H2O64_01220</name>
</gene>
<keyword evidence="2" id="KW-1185">Reference proteome</keyword>
<dbReference type="RefSeq" id="WP_187560309.1">
    <property type="nucleotide sequence ID" value="NZ_JACGWS010000001.1"/>
</dbReference>
<sequence length="80" mass="8523">MKKKNLKSLSLNRKTISNFDASSNRGGAGGTVLCVFTVPNPDGVNTCLQSVECLQTQKGCASVLITCLPPTEFLTCRNCV</sequence>
<organism evidence="1 2">
    <name type="scientific">Kordia aestuariivivens</name>
    <dbReference type="NCBI Taxonomy" id="2759037"/>
    <lineage>
        <taxon>Bacteria</taxon>
        <taxon>Pseudomonadati</taxon>
        <taxon>Bacteroidota</taxon>
        <taxon>Flavobacteriia</taxon>
        <taxon>Flavobacteriales</taxon>
        <taxon>Flavobacteriaceae</taxon>
        <taxon>Kordia</taxon>
    </lineage>
</organism>
<evidence type="ECO:0000313" key="2">
    <source>
        <dbReference type="Proteomes" id="UP000619238"/>
    </source>
</evidence>
<accession>A0ABR7Q3Z0</accession>